<gene>
    <name evidence="3" type="ORF">BDD41_3845</name>
</gene>
<evidence type="ECO:0000313" key="3">
    <source>
        <dbReference type="EMBL" id="REF68773.1"/>
    </source>
</evidence>
<evidence type="ECO:0000256" key="1">
    <source>
        <dbReference type="ARBA" id="ARBA00038414"/>
    </source>
</evidence>
<dbReference type="AlphaFoldDB" id="A0A3D9XI43"/>
<dbReference type="InterPro" id="IPR053714">
    <property type="entry name" value="Iso_Racemase_Enz_sf"/>
</dbReference>
<dbReference type="EMBL" id="QTUJ01000003">
    <property type="protein sequence ID" value="REF68773.1"/>
    <property type="molecule type" value="Genomic_DNA"/>
</dbReference>
<dbReference type="InterPro" id="IPR015942">
    <property type="entry name" value="Asp/Glu/hydantoin_racemase"/>
</dbReference>
<dbReference type="Proteomes" id="UP000256941">
    <property type="component" value="Unassembled WGS sequence"/>
</dbReference>
<evidence type="ECO:0000313" key="4">
    <source>
        <dbReference type="Proteomes" id="UP000256941"/>
    </source>
</evidence>
<organism evidence="3 4">
    <name type="scientific">Paracoccus versutus</name>
    <name type="common">Thiobacillus versutus</name>
    <dbReference type="NCBI Taxonomy" id="34007"/>
    <lineage>
        <taxon>Bacteria</taxon>
        <taxon>Pseudomonadati</taxon>
        <taxon>Pseudomonadota</taxon>
        <taxon>Alphaproteobacteria</taxon>
        <taxon>Rhodobacterales</taxon>
        <taxon>Paracoccaceae</taxon>
        <taxon>Paracoccus</taxon>
    </lineage>
</organism>
<accession>A0A3D9XI43</accession>
<sequence length="245" mass="25075">MKHRTHPVLAALMLTLATAPQALAETPAIVLINPNSNAEATRSMADLARGVAGDRATIVERTNAGVPALLTTPEDMANAARGVAAIGQEVAAEPGVAAVIVAAFSDPGLPELRQAVTGIGVFGIGEEAFHEAARDGRPFSIVTITPDEGLLESFRLRAEELGYADQYQGVTVTEGDPNELVKDADALDAALADAVERAIAEKGAAAIIMGGGPLSAPAMRIQDKFQVPLVVAVAAATRAALAGID</sequence>
<reference evidence="3 4" key="1">
    <citation type="submission" date="2018-08" db="EMBL/GenBank/DDBJ databases">
        <title>Genomic Encyclopedia of Archaeal and Bacterial Type Strains, Phase II (KMG-II): from individual species to whole genera.</title>
        <authorList>
            <person name="Goeker M."/>
        </authorList>
    </citation>
    <scope>NUCLEOTIDE SEQUENCE [LARGE SCALE GENOMIC DNA]</scope>
    <source>
        <strain evidence="3 4">DSM 17099</strain>
    </source>
</reference>
<feature type="signal peptide" evidence="2">
    <location>
        <begin position="1"/>
        <end position="24"/>
    </location>
</feature>
<protein>
    <submittedName>
        <fullName evidence="3">Asp/Glu/hydantoin racemase</fullName>
    </submittedName>
</protein>
<dbReference type="Gene3D" id="3.40.50.12500">
    <property type="match status" value="1"/>
</dbReference>
<evidence type="ECO:0000256" key="2">
    <source>
        <dbReference type="SAM" id="SignalP"/>
    </source>
</evidence>
<dbReference type="PANTHER" id="PTHR28047:SF5">
    <property type="entry name" value="PROTEIN DCG1"/>
    <property type="match status" value="1"/>
</dbReference>
<keyword evidence="2" id="KW-0732">Signal</keyword>
<dbReference type="Pfam" id="PF01177">
    <property type="entry name" value="Asp_Glu_race"/>
    <property type="match status" value="1"/>
</dbReference>
<dbReference type="GO" id="GO:0047661">
    <property type="term" value="F:amino-acid racemase activity"/>
    <property type="evidence" value="ECO:0007669"/>
    <property type="project" value="InterPro"/>
</dbReference>
<dbReference type="PANTHER" id="PTHR28047">
    <property type="entry name" value="PROTEIN DCG1"/>
    <property type="match status" value="1"/>
</dbReference>
<proteinExistence type="inferred from homology"/>
<feature type="chain" id="PRO_5017674315" evidence="2">
    <location>
        <begin position="25"/>
        <end position="245"/>
    </location>
</feature>
<comment type="caution">
    <text evidence="3">The sequence shown here is derived from an EMBL/GenBank/DDBJ whole genome shotgun (WGS) entry which is preliminary data.</text>
</comment>
<name>A0A3D9XI43_PARVE</name>
<comment type="similarity">
    <text evidence="1">Belongs to the HyuE racemase family.</text>
</comment>
<dbReference type="RefSeq" id="WP_208861649.1">
    <property type="nucleotide sequence ID" value="NZ_CP038197.1"/>
</dbReference>
<dbReference type="InterPro" id="IPR052186">
    <property type="entry name" value="Hydantoin_racemase-like"/>
</dbReference>